<name>A0A3P3QLP2_9GAMM</name>
<accession>A0A3P3QLP2</accession>
<dbReference type="PRINTS" id="PR01543">
    <property type="entry name" value="ANATRNSFRASE"/>
</dbReference>
<comment type="similarity">
    <text evidence="1 2">Belongs to the arylamine N-acetyltransferase family.</text>
</comment>
<sequence length="251" mass="28661">MYAENFQLETYLKRIGYTGSLERSTDTLAKLMRAQLFSVAFENLDVQAGKIVSLVPEQIVDKIVGQRRGGYCYEVNGLFAMALQALGFSYKFVACRPMFYPVRRPKTHMVLLVEAEGEQWICDLGFGSYGIRAPIALSSLQQVQQQDFDQFRLITEPSGAYVVQAWVDGQWLSQFGFEPYASEWVDFMPANYLNSTHPDTIFVQKLLVIKHHEQGRDILLGDQFKQIRADSTQVQQLSPEQRETVLKQLLA</sequence>
<dbReference type="InterPro" id="IPR001447">
    <property type="entry name" value="Arylamine_N-AcTrfase"/>
</dbReference>
<reference evidence="3 4" key="1">
    <citation type="submission" date="2018-11" db="EMBL/GenBank/DDBJ databases">
        <title>Draft genome analysis of Rheinheimera mesophila isolated from an industrial waste site.</title>
        <authorList>
            <person name="Yu Q."/>
            <person name="Qi Y."/>
            <person name="Zhang H."/>
            <person name="Lu Y."/>
            <person name="Pu J."/>
        </authorList>
    </citation>
    <scope>NUCLEOTIDE SEQUENCE [LARGE SCALE GENOMIC DNA]</scope>
    <source>
        <strain evidence="3 4">IITR13</strain>
    </source>
</reference>
<evidence type="ECO:0000256" key="1">
    <source>
        <dbReference type="ARBA" id="ARBA00006547"/>
    </source>
</evidence>
<dbReference type="EMBL" id="RRCF01000002">
    <property type="protein sequence ID" value="RRJ21390.1"/>
    <property type="molecule type" value="Genomic_DNA"/>
</dbReference>
<organism evidence="3 4">
    <name type="scientific">Rheinheimera mesophila</name>
    <dbReference type="NCBI Taxonomy" id="1547515"/>
    <lineage>
        <taxon>Bacteria</taxon>
        <taxon>Pseudomonadati</taxon>
        <taxon>Pseudomonadota</taxon>
        <taxon>Gammaproteobacteria</taxon>
        <taxon>Chromatiales</taxon>
        <taxon>Chromatiaceae</taxon>
        <taxon>Rheinheimera</taxon>
    </lineage>
</organism>
<keyword evidence="4" id="KW-1185">Reference proteome</keyword>
<protein>
    <submittedName>
        <fullName evidence="3">Arylamine N-acetyltransferase</fullName>
    </submittedName>
</protein>
<evidence type="ECO:0000256" key="2">
    <source>
        <dbReference type="RuleBase" id="RU003452"/>
    </source>
</evidence>
<dbReference type="OrthoDB" id="7181050at2"/>
<dbReference type="Gene3D" id="2.40.128.150">
    <property type="entry name" value="Cysteine proteinases"/>
    <property type="match status" value="1"/>
</dbReference>
<gene>
    <name evidence="3" type="ORF">EIK76_10965</name>
</gene>
<proteinExistence type="inferred from homology"/>
<comment type="caution">
    <text evidence="3">The sequence shown here is derived from an EMBL/GenBank/DDBJ whole genome shotgun (WGS) entry which is preliminary data.</text>
</comment>
<dbReference type="PANTHER" id="PTHR11786">
    <property type="entry name" value="N-HYDROXYARYLAMINE O-ACETYLTRANSFERASE"/>
    <property type="match status" value="1"/>
</dbReference>
<dbReference type="GO" id="GO:0016407">
    <property type="term" value="F:acetyltransferase activity"/>
    <property type="evidence" value="ECO:0007669"/>
    <property type="project" value="InterPro"/>
</dbReference>
<dbReference type="Proteomes" id="UP000276260">
    <property type="component" value="Unassembled WGS sequence"/>
</dbReference>
<evidence type="ECO:0000313" key="3">
    <source>
        <dbReference type="EMBL" id="RRJ21390.1"/>
    </source>
</evidence>
<dbReference type="SUPFAM" id="SSF54001">
    <property type="entry name" value="Cysteine proteinases"/>
    <property type="match status" value="1"/>
</dbReference>
<evidence type="ECO:0000313" key="4">
    <source>
        <dbReference type="Proteomes" id="UP000276260"/>
    </source>
</evidence>
<dbReference type="PANTHER" id="PTHR11786:SF0">
    <property type="entry name" value="ARYLAMINE N-ACETYLTRANSFERASE 4-RELATED"/>
    <property type="match status" value="1"/>
</dbReference>
<dbReference type="InterPro" id="IPR038765">
    <property type="entry name" value="Papain-like_cys_pep_sf"/>
</dbReference>
<keyword evidence="3" id="KW-0808">Transferase</keyword>
<dbReference type="Gene3D" id="3.30.2140.10">
    <property type="entry name" value="Arylamine N-acetyltransferase"/>
    <property type="match status" value="1"/>
</dbReference>
<dbReference type="RefSeq" id="WP_046521359.1">
    <property type="nucleotide sequence ID" value="NZ_LAVS01000096.1"/>
</dbReference>
<dbReference type="Pfam" id="PF00797">
    <property type="entry name" value="Acetyltransf_2"/>
    <property type="match status" value="1"/>
</dbReference>
<dbReference type="AlphaFoldDB" id="A0A3P3QLP2"/>